<accession>T1ER36</accession>
<dbReference type="Pfam" id="PF14927">
    <property type="entry name" value="Neurensin"/>
    <property type="match status" value="1"/>
</dbReference>
<dbReference type="STRING" id="6412.T1ER36"/>
<dbReference type="PANTHER" id="PTHR14796">
    <property type="entry name" value="NEURENSIN 1-RELATED"/>
    <property type="match status" value="1"/>
</dbReference>
<protein>
    <submittedName>
        <fullName evidence="2 3">Uncharacterized protein</fullName>
    </submittedName>
</protein>
<dbReference type="InParanoid" id="T1ER36"/>
<gene>
    <name evidence="3" type="primary">20199036</name>
    <name evidence="2" type="ORF">HELRODRAFT_161095</name>
</gene>
<keyword evidence="1" id="KW-0472">Membrane</keyword>
<keyword evidence="1" id="KW-0812">Transmembrane</keyword>
<evidence type="ECO:0000313" key="4">
    <source>
        <dbReference type="Proteomes" id="UP000015101"/>
    </source>
</evidence>
<dbReference type="OrthoDB" id="5979667at2759"/>
<dbReference type="GeneID" id="20199036"/>
<dbReference type="AlphaFoldDB" id="T1ER36"/>
<evidence type="ECO:0000313" key="3">
    <source>
        <dbReference type="EnsemblMetazoa" id="HelroP161095"/>
    </source>
</evidence>
<feature type="transmembrane region" description="Helical" evidence="1">
    <location>
        <begin position="21"/>
        <end position="41"/>
    </location>
</feature>
<organism evidence="3 4">
    <name type="scientific">Helobdella robusta</name>
    <name type="common">Californian leech</name>
    <dbReference type="NCBI Taxonomy" id="6412"/>
    <lineage>
        <taxon>Eukaryota</taxon>
        <taxon>Metazoa</taxon>
        <taxon>Spiralia</taxon>
        <taxon>Lophotrochozoa</taxon>
        <taxon>Annelida</taxon>
        <taxon>Clitellata</taxon>
        <taxon>Hirudinea</taxon>
        <taxon>Rhynchobdellida</taxon>
        <taxon>Glossiphoniidae</taxon>
        <taxon>Helobdella</taxon>
    </lineage>
</organism>
<dbReference type="GO" id="GO:0043025">
    <property type="term" value="C:neuronal cell body"/>
    <property type="evidence" value="ECO:0000318"/>
    <property type="project" value="GO_Central"/>
</dbReference>
<dbReference type="EMBL" id="AMQM01000747">
    <property type="status" value="NOT_ANNOTATED_CDS"/>
    <property type="molecule type" value="Genomic_DNA"/>
</dbReference>
<dbReference type="EnsemblMetazoa" id="HelroT161095">
    <property type="protein sequence ID" value="HelroP161095"/>
    <property type="gene ID" value="HelroG161095"/>
</dbReference>
<dbReference type="GO" id="GO:0030133">
    <property type="term" value="C:transport vesicle"/>
    <property type="evidence" value="ECO:0000318"/>
    <property type="project" value="GO_Central"/>
</dbReference>
<sequence length="196" mass="22459">MTKSSRAFFMKIRWKDDEQTFVGVGIALLISGTICVLYGYLASRNNNQYLKYNSYHKLLEQQHFLNSIDKMRINEEMEAEVERNLEICKLVGLILFCFGGLTLAVALMIPSFLYRYLDEEEEDDDEDEKFLSEFNEKRQQQLQSIKSNNNSAFKIFPATDSESANAERSSIPMLTHVAEIQPIKESSGGIKNGAFD</sequence>
<name>T1ER36_HELRO</name>
<reference evidence="4" key="1">
    <citation type="submission" date="2012-12" db="EMBL/GenBank/DDBJ databases">
        <authorList>
            <person name="Hellsten U."/>
            <person name="Grimwood J."/>
            <person name="Chapman J.A."/>
            <person name="Shapiro H."/>
            <person name="Aerts A."/>
            <person name="Otillar R.P."/>
            <person name="Terry A.Y."/>
            <person name="Boore J.L."/>
            <person name="Simakov O."/>
            <person name="Marletaz F."/>
            <person name="Cho S.-J."/>
            <person name="Edsinger-Gonzales E."/>
            <person name="Havlak P."/>
            <person name="Kuo D.-H."/>
            <person name="Larsson T."/>
            <person name="Lv J."/>
            <person name="Arendt D."/>
            <person name="Savage R."/>
            <person name="Osoegawa K."/>
            <person name="de Jong P."/>
            <person name="Lindberg D.R."/>
            <person name="Seaver E.C."/>
            <person name="Weisblat D.A."/>
            <person name="Putnam N.H."/>
            <person name="Grigoriev I.V."/>
            <person name="Rokhsar D.S."/>
        </authorList>
    </citation>
    <scope>NUCLEOTIDE SEQUENCE</scope>
</reference>
<evidence type="ECO:0000256" key="1">
    <source>
        <dbReference type="SAM" id="Phobius"/>
    </source>
</evidence>
<reference evidence="3" key="3">
    <citation type="submission" date="2015-06" db="UniProtKB">
        <authorList>
            <consortium name="EnsemblMetazoa"/>
        </authorList>
    </citation>
    <scope>IDENTIFICATION</scope>
</reference>
<keyword evidence="4" id="KW-1185">Reference proteome</keyword>
<dbReference type="CTD" id="20199036"/>
<proteinExistence type="predicted"/>
<dbReference type="HOGENOM" id="CLU_1391602_0_0_1"/>
<dbReference type="KEGG" id="hro:HELRODRAFT_161095"/>
<dbReference type="EMBL" id="KB096742">
    <property type="protein sequence ID" value="ESO01902.1"/>
    <property type="molecule type" value="Genomic_DNA"/>
</dbReference>
<dbReference type="InterPro" id="IPR024883">
    <property type="entry name" value="Neurensin"/>
</dbReference>
<keyword evidence="1" id="KW-1133">Transmembrane helix</keyword>
<dbReference type="Proteomes" id="UP000015101">
    <property type="component" value="Unassembled WGS sequence"/>
</dbReference>
<dbReference type="RefSeq" id="XP_009019310.1">
    <property type="nucleotide sequence ID" value="XM_009021062.1"/>
</dbReference>
<feature type="transmembrane region" description="Helical" evidence="1">
    <location>
        <begin position="90"/>
        <end position="109"/>
    </location>
</feature>
<reference evidence="2 4" key="2">
    <citation type="journal article" date="2013" name="Nature">
        <title>Insights into bilaterian evolution from three spiralian genomes.</title>
        <authorList>
            <person name="Simakov O."/>
            <person name="Marletaz F."/>
            <person name="Cho S.J."/>
            <person name="Edsinger-Gonzales E."/>
            <person name="Havlak P."/>
            <person name="Hellsten U."/>
            <person name="Kuo D.H."/>
            <person name="Larsson T."/>
            <person name="Lv J."/>
            <person name="Arendt D."/>
            <person name="Savage R."/>
            <person name="Osoegawa K."/>
            <person name="de Jong P."/>
            <person name="Grimwood J."/>
            <person name="Chapman J.A."/>
            <person name="Shapiro H."/>
            <person name="Aerts A."/>
            <person name="Otillar R.P."/>
            <person name="Terry A.Y."/>
            <person name="Boore J.L."/>
            <person name="Grigoriev I.V."/>
            <person name="Lindberg D.R."/>
            <person name="Seaver E.C."/>
            <person name="Weisblat D.A."/>
            <person name="Putnam N.H."/>
            <person name="Rokhsar D.S."/>
        </authorList>
    </citation>
    <scope>NUCLEOTIDE SEQUENCE</scope>
</reference>
<evidence type="ECO:0000313" key="2">
    <source>
        <dbReference type="EMBL" id="ESO01902.1"/>
    </source>
</evidence>
<dbReference type="GO" id="GO:0007399">
    <property type="term" value="P:nervous system development"/>
    <property type="evidence" value="ECO:0000318"/>
    <property type="project" value="GO_Central"/>
</dbReference>
<dbReference type="GO" id="GO:0043005">
    <property type="term" value="C:neuron projection"/>
    <property type="evidence" value="ECO:0000318"/>
    <property type="project" value="GO_Central"/>
</dbReference>
<dbReference type="PANTHER" id="PTHR14796:SF3">
    <property type="entry name" value="NEURENSIN 1-LIKE-RELATED"/>
    <property type="match status" value="1"/>
</dbReference>